<protein>
    <submittedName>
        <fullName evidence="1">Uncharacterized protein</fullName>
    </submittedName>
</protein>
<reference evidence="1 2" key="1">
    <citation type="submission" date="2015-07" db="EMBL/GenBank/DDBJ databases">
        <authorList>
            <consortium name="Pathogen Informatics"/>
        </authorList>
    </citation>
    <scope>NUCLEOTIDE SEQUENCE [LARGE SCALE GENOMIC DNA]</scope>
    <source>
        <strain evidence="1 2">A316</strain>
    </source>
</reference>
<evidence type="ECO:0000313" key="1">
    <source>
        <dbReference type="EMBL" id="CSC06766.1"/>
    </source>
</evidence>
<proteinExistence type="predicted"/>
<dbReference type="EMBL" id="CWQY01000002">
    <property type="protein sequence ID" value="CSC06766.1"/>
    <property type="molecule type" value="Genomic_DNA"/>
</dbReference>
<dbReference type="Proteomes" id="UP000041770">
    <property type="component" value="Unassembled WGS sequence"/>
</dbReference>
<accession>A0A655UTJ1</accession>
<evidence type="ECO:0000313" key="2">
    <source>
        <dbReference type="Proteomes" id="UP000041770"/>
    </source>
</evidence>
<gene>
    <name evidence="1" type="ORF">ERS013200_00470</name>
</gene>
<sequence>MPCHIAVVLQHLFSAIEYGQHIHVLIEMVQIPCPQNSRFAFQPINAGVIGNFDGQFVGGTCEFVFARDPPDVTKANQALNLNLWFIHECGLL</sequence>
<organism evidence="1 2">
    <name type="scientific">Vibrio cholerae</name>
    <dbReference type="NCBI Taxonomy" id="666"/>
    <lineage>
        <taxon>Bacteria</taxon>
        <taxon>Pseudomonadati</taxon>
        <taxon>Pseudomonadota</taxon>
        <taxon>Gammaproteobacteria</taxon>
        <taxon>Vibrionales</taxon>
        <taxon>Vibrionaceae</taxon>
        <taxon>Vibrio</taxon>
    </lineage>
</organism>
<dbReference type="AlphaFoldDB" id="A0A655UTJ1"/>
<name>A0A655UTJ1_VIBCL</name>